<comment type="caution">
    <text evidence="5">The sequence shown here is derived from an EMBL/GenBank/DDBJ whole genome shotgun (WGS) entry which is preliminary data.</text>
</comment>
<dbReference type="Gene3D" id="1.10.10.60">
    <property type="entry name" value="Homeodomain-like"/>
    <property type="match status" value="1"/>
</dbReference>
<comment type="subcellular location">
    <subcellularLocation>
        <location evidence="1 2">Nucleus</location>
    </subcellularLocation>
</comment>
<dbReference type="SMART" id="SM00389">
    <property type="entry name" value="HOX"/>
    <property type="match status" value="1"/>
</dbReference>
<feature type="domain" description="Homeobox" evidence="4">
    <location>
        <begin position="188"/>
        <end position="248"/>
    </location>
</feature>
<evidence type="ECO:0000256" key="2">
    <source>
        <dbReference type="RuleBase" id="RU000682"/>
    </source>
</evidence>
<keyword evidence="1 2" id="KW-0371">Homeobox</keyword>
<organism evidence="5 6">
    <name type="scientific">Phrynosoma platyrhinos</name>
    <name type="common">Desert horned lizard</name>
    <dbReference type="NCBI Taxonomy" id="52577"/>
    <lineage>
        <taxon>Eukaryota</taxon>
        <taxon>Metazoa</taxon>
        <taxon>Chordata</taxon>
        <taxon>Craniata</taxon>
        <taxon>Vertebrata</taxon>
        <taxon>Euteleostomi</taxon>
        <taxon>Lepidosauria</taxon>
        <taxon>Squamata</taxon>
        <taxon>Bifurcata</taxon>
        <taxon>Unidentata</taxon>
        <taxon>Episquamata</taxon>
        <taxon>Toxicofera</taxon>
        <taxon>Iguania</taxon>
        <taxon>Phrynosomatidae</taxon>
        <taxon>Phrynosomatinae</taxon>
        <taxon>Phrynosoma</taxon>
    </lineage>
</organism>
<dbReference type="InterPro" id="IPR009057">
    <property type="entry name" value="Homeodomain-like_sf"/>
</dbReference>
<sequence length="640" mass="70214">MFHTAIIADNSQKNLEKERETGIIAKEEEEGDGSCYIDKETESLAAPLPTLDPHQLCYPSLGKHLPTCFTHLDTRPPLGEVEQNHTNQPKSQGQANLNATEKETMKKQSNSIFGVSALEDGDIADQIQDQDQNLSLDQKPDKPVRCAAVNYTDLQSDKCLSFPTFEGNPDATRKKESSPETPEEPVPPARKKTRTFYSPEQLDELERMFQEDHYPDNEKRQEIAAAVGVTPQRVMVWFQNRRAKWRKMEKLTAKDNKKPSATDAALLVGPQQNSQGATLLPVPQLPENVHGQPPTILMGPPTINCSSIHSEQSTPLVSTSVASVSSRSAPHESAQVKDISQGIFGSLKEEILQAIPSPPPIRRAVLPCNVVVNSSNPIVQWMLDTSSSAYSPASQESNSSEAFPCSIQSQRVISPVHCNYPEQLEPTANLESQYYHSSSQSGMFQLSQHPQHQMSPLRCFPVHPRAPTVQLIPATPSKSSTPFFSLPGNGELVRFGTTETPPGYLQNHMGGHLLIQPPAGSSGYIPAFQTLPWNDFCLQRAPLTNQPGSQMPFSSSEGGNYSAEQEPFTQHQGVPPISCHLQLPKATVSGSTVLFTASQMTPGDQDLSPAHQSQAEHMTPYEKVHNTDDISRDQVNAAGE</sequence>
<dbReference type="PANTHER" id="PTHR47060">
    <property type="entry name" value="HOMEOBOX PROTEIN NOBOX"/>
    <property type="match status" value="1"/>
</dbReference>
<gene>
    <name evidence="5" type="ORF">JD844_013960</name>
</gene>
<evidence type="ECO:0000256" key="3">
    <source>
        <dbReference type="SAM" id="MobiDB-lite"/>
    </source>
</evidence>
<keyword evidence="1 2" id="KW-0238">DNA-binding</keyword>
<feature type="compositionally biased region" description="Polar residues" evidence="3">
    <location>
        <begin position="544"/>
        <end position="572"/>
    </location>
</feature>
<feature type="DNA-binding region" description="Homeobox" evidence="1">
    <location>
        <begin position="190"/>
        <end position="249"/>
    </location>
</feature>
<dbReference type="InterPro" id="IPR042988">
    <property type="entry name" value="NOBOX"/>
</dbReference>
<feature type="region of interest" description="Disordered" evidence="3">
    <location>
        <begin position="76"/>
        <end position="95"/>
    </location>
</feature>
<accession>A0ABQ7TLI1</accession>
<protein>
    <recommendedName>
        <fullName evidence="4">Homeobox domain-containing protein</fullName>
    </recommendedName>
</protein>
<dbReference type="SUPFAM" id="SSF46689">
    <property type="entry name" value="Homeodomain-like"/>
    <property type="match status" value="1"/>
</dbReference>
<name>A0ABQ7TLI1_PHRPL</name>
<dbReference type="CDD" id="cd00086">
    <property type="entry name" value="homeodomain"/>
    <property type="match status" value="1"/>
</dbReference>
<dbReference type="Pfam" id="PF00046">
    <property type="entry name" value="Homeodomain"/>
    <property type="match status" value="1"/>
</dbReference>
<evidence type="ECO:0000259" key="4">
    <source>
        <dbReference type="PROSITE" id="PS50071"/>
    </source>
</evidence>
<feature type="compositionally biased region" description="Polar residues" evidence="3">
    <location>
        <begin position="84"/>
        <end position="95"/>
    </location>
</feature>
<feature type="compositionally biased region" description="Basic and acidic residues" evidence="3">
    <location>
        <begin position="619"/>
        <end position="632"/>
    </location>
</feature>
<feature type="region of interest" description="Disordered" evidence="3">
    <location>
        <begin position="544"/>
        <end position="576"/>
    </location>
</feature>
<dbReference type="PANTHER" id="PTHR47060:SF1">
    <property type="entry name" value="HOMEOBOX PROTEIN NOBOX"/>
    <property type="match status" value="1"/>
</dbReference>
<keyword evidence="1 2" id="KW-0539">Nucleus</keyword>
<dbReference type="Proteomes" id="UP000826234">
    <property type="component" value="Unassembled WGS sequence"/>
</dbReference>
<feature type="region of interest" description="Disordered" evidence="3">
    <location>
        <begin position="599"/>
        <end position="640"/>
    </location>
</feature>
<feature type="region of interest" description="Disordered" evidence="3">
    <location>
        <begin position="1"/>
        <end position="27"/>
    </location>
</feature>
<evidence type="ECO:0000313" key="6">
    <source>
        <dbReference type="Proteomes" id="UP000826234"/>
    </source>
</evidence>
<evidence type="ECO:0000313" key="5">
    <source>
        <dbReference type="EMBL" id="KAH0630675.1"/>
    </source>
</evidence>
<reference evidence="5 6" key="1">
    <citation type="journal article" date="2022" name="Gigascience">
        <title>A chromosome-level genome assembly and annotation of the desert horned lizard, Phrynosoma platyrhinos, provides insight into chromosomal rearrangements among reptiles.</title>
        <authorList>
            <person name="Koochekian N."/>
            <person name="Ascanio A."/>
            <person name="Farleigh K."/>
            <person name="Card D.C."/>
            <person name="Schield D.R."/>
            <person name="Castoe T.A."/>
            <person name="Jezkova T."/>
        </authorList>
    </citation>
    <scope>NUCLEOTIDE SEQUENCE [LARGE SCALE GENOMIC DNA]</scope>
    <source>
        <strain evidence="5">NK-2021</strain>
    </source>
</reference>
<dbReference type="PROSITE" id="PS50071">
    <property type="entry name" value="HOMEOBOX_2"/>
    <property type="match status" value="1"/>
</dbReference>
<dbReference type="EMBL" id="JAIPUX010000439">
    <property type="protein sequence ID" value="KAH0630675.1"/>
    <property type="molecule type" value="Genomic_DNA"/>
</dbReference>
<keyword evidence="6" id="KW-1185">Reference proteome</keyword>
<dbReference type="InterPro" id="IPR001356">
    <property type="entry name" value="HD"/>
</dbReference>
<proteinExistence type="predicted"/>
<feature type="region of interest" description="Disordered" evidence="3">
    <location>
        <begin position="159"/>
        <end position="193"/>
    </location>
</feature>
<evidence type="ECO:0000256" key="1">
    <source>
        <dbReference type="PROSITE-ProRule" id="PRU00108"/>
    </source>
</evidence>